<proteinExistence type="predicted"/>
<keyword evidence="2" id="KW-1185">Reference proteome</keyword>
<evidence type="ECO:0000313" key="1">
    <source>
        <dbReference type="EMBL" id="PBK90066.1"/>
    </source>
</evidence>
<dbReference type="Proteomes" id="UP000217790">
    <property type="component" value="Unassembled WGS sequence"/>
</dbReference>
<protein>
    <submittedName>
        <fullName evidence="1">Uncharacterized protein</fullName>
    </submittedName>
</protein>
<dbReference type="EMBL" id="KZ293666">
    <property type="protein sequence ID" value="PBK90066.1"/>
    <property type="molecule type" value="Genomic_DNA"/>
</dbReference>
<sequence length="281" mass="31395">MSLRNFTVYAISLYQCTKILLACLQGRREAPRIVRAMILSGTEPRSVKGVDSIDDDMANLESSFRVFAKNARLMPSNFSVTPHELGAPNNDAAAFGKFVVIWPDSRSLQGWNRSQEWREQRSVGSSDRPLLCNSSSFRPISGSHHISTLLRRTDEFRELFGWSWVSPPTSTRTVVRDGHGSSTYSEILDRLCPSSPGVSARHLQDVNDGIIDQPESTMLCDLDVKEPAWLVAWSGMDEQIGESEMRVTDETRWPTKHQGIASDEIKTQLTEHTLVSGLASL</sequence>
<dbReference type="AlphaFoldDB" id="A0A2H3DRJ3"/>
<dbReference type="InParanoid" id="A0A2H3DRJ3"/>
<gene>
    <name evidence="1" type="ORF">ARMGADRAFT_1032664</name>
</gene>
<accession>A0A2H3DRJ3</accession>
<reference evidence="2" key="1">
    <citation type="journal article" date="2017" name="Nat. Ecol. Evol.">
        <title>Genome expansion and lineage-specific genetic innovations in the forest pathogenic fungi Armillaria.</title>
        <authorList>
            <person name="Sipos G."/>
            <person name="Prasanna A.N."/>
            <person name="Walter M.C."/>
            <person name="O'Connor E."/>
            <person name="Balint B."/>
            <person name="Krizsan K."/>
            <person name="Kiss B."/>
            <person name="Hess J."/>
            <person name="Varga T."/>
            <person name="Slot J."/>
            <person name="Riley R."/>
            <person name="Boka B."/>
            <person name="Rigling D."/>
            <person name="Barry K."/>
            <person name="Lee J."/>
            <person name="Mihaltcheva S."/>
            <person name="LaButti K."/>
            <person name="Lipzen A."/>
            <person name="Waldron R."/>
            <person name="Moloney N.M."/>
            <person name="Sperisen C."/>
            <person name="Kredics L."/>
            <person name="Vagvoelgyi C."/>
            <person name="Patrignani A."/>
            <person name="Fitzpatrick D."/>
            <person name="Nagy I."/>
            <person name="Doyle S."/>
            <person name="Anderson J.B."/>
            <person name="Grigoriev I.V."/>
            <person name="Gueldener U."/>
            <person name="Muensterkoetter M."/>
            <person name="Nagy L.G."/>
        </authorList>
    </citation>
    <scope>NUCLEOTIDE SEQUENCE [LARGE SCALE GENOMIC DNA]</scope>
    <source>
        <strain evidence="2">Ar21-2</strain>
    </source>
</reference>
<evidence type="ECO:0000313" key="2">
    <source>
        <dbReference type="Proteomes" id="UP000217790"/>
    </source>
</evidence>
<name>A0A2H3DRJ3_ARMGA</name>
<organism evidence="1 2">
    <name type="scientific">Armillaria gallica</name>
    <name type="common">Bulbous honey fungus</name>
    <name type="synonym">Armillaria bulbosa</name>
    <dbReference type="NCBI Taxonomy" id="47427"/>
    <lineage>
        <taxon>Eukaryota</taxon>
        <taxon>Fungi</taxon>
        <taxon>Dikarya</taxon>
        <taxon>Basidiomycota</taxon>
        <taxon>Agaricomycotina</taxon>
        <taxon>Agaricomycetes</taxon>
        <taxon>Agaricomycetidae</taxon>
        <taxon>Agaricales</taxon>
        <taxon>Marasmiineae</taxon>
        <taxon>Physalacriaceae</taxon>
        <taxon>Armillaria</taxon>
    </lineage>
</organism>